<evidence type="ECO:0000313" key="2">
    <source>
        <dbReference type="Proteomes" id="UP000635606"/>
    </source>
</evidence>
<comment type="caution">
    <text evidence="1">The sequence shown here is derived from an EMBL/GenBank/DDBJ whole genome shotgun (WGS) entry which is preliminary data.</text>
</comment>
<dbReference type="InterPro" id="IPR026325">
    <property type="entry name" value="DUF932"/>
</dbReference>
<name>A0A8J4A441_9ACTN</name>
<accession>A0A8J4A441</accession>
<reference evidence="1" key="1">
    <citation type="submission" date="2021-01" db="EMBL/GenBank/DDBJ databases">
        <title>Whole genome shotgun sequence of Virgisporangium ochraceum NBRC 16418.</title>
        <authorList>
            <person name="Komaki H."/>
            <person name="Tamura T."/>
        </authorList>
    </citation>
    <scope>NUCLEOTIDE SEQUENCE</scope>
    <source>
        <strain evidence="1">NBRC 16418</strain>
    </source>
</reference>
<evidence type="ECO:0000313" key="1">
    <source>
        <dbReference type="EMBL" id="GIJ74167.1"/>
    </source>
</evidence>
<dbReference type="Pfam" id="PF06067">
    <property type="entry name" value="DUF932"/>
    <property type="match status" value="1"/>
</dbReference>
<dbReference type="NCBIfam" id="TIGR03299">
    <property type="entry name" value="LGT_TIGR03299"/>
    <property type="match status" value="1"/>
</dbReference>
<evidence type="ECO:0008006" key="3">
    <source>
        <dbReference type="Google" id="ProtNLM"/>
    </source>
</evidence>
<protein>
    <recommendedName>
        <fullName evidence="3">Phage/plasmid-related protein TIGR03299</fullName>
    </recommendedName>
</protein>
<keyword evidence="2" id="KW-1185">Reference proteome</keyword>
<organism evidence="1 2">
    <name type="scientific">Virgisporangium ochraceum</name>
    <dbReference type="NCBI Taxonomy" id="65505"/>
    <lineage>
        <taxon>Bacteria</taxon>
        <taxon>Bacillati</taxon>
        <taxon>Actinomycetota</taxon>
        <taxon>Actinomycetes</taxon>
        <taxon>Micromonosporales</taxon>
        <taxon>Micromonosporaceae</taxon>
        <taxon>Virgisporangium</taxon>
    </lineage>
</organism>
<dbReference type="AlphaFoldDB" id="A0A8J4A441"/>
<dbReference type="EMBL" id="BOPH01000130">
    <property type="protein sequence ID" value="GIJ74167.1"/>
    <property type="molecule type" value="Genomic_DNA"/>
</dbReference>
<dbReference type="InterPro" id="IPR017686">
    <property type="entry name" value="Phg/plasmid-like_prot"/>
</dbReference>
<gene>
    <name evidence="1" type="ORF">Voc01_090840</name>
</gene>
<sequence>MLSATPDDTANPTREREIAMAHELEIAANGQAAFVSARVSAWHRLGTVTDDCMTAEDVMAKAFLGGWKVRKIHVQGVETTADGITIIEAPDRRMTVRTNIFTGQTEYLGIVGTDYTTVQNEEAAEVLNRLVDEAGAHFETAGSLRNGRMVFITMKLPTAMQIAGVDNMDLYLCATTSHDGTSALRVDASPIRVVCANTQRAAISHSKGHYVFRHTSNVRTQISQAREAMGLMWRYLDGFQTEAEKMLNATLTMGEFEKVVADLWPLADNATDQTKNNHKKRASTLRYLIRDADTQAAIKGTRWAGYQAITEYLDHYAPAKDATLRANRAVSAPVAELKTRAFDLLSV</sequence>
<dbReference type="Proteomes" id="UP000635606">
    <property type="component" value="Unassembled WGS sequence"/>
</dbReference>
<proteinExistence type="predicted"/>